<organism evidence="3 4">
    <name type="scientific">Tilletia indica</name>
    <dbReference type="NCBI Taxonomy" id="43049"/>
    <lineage>
        <taxon>Eukaryota</taxon>
        <taxon>Fungi</taxon>
        <taxon>Dikarya</taxon>
        <taxon>Basidiomycota</taxon>
        <taxon>Ustilaginomycotina</taxon>
        <taxon>Exobasidiomycetes</taxon>
        <taxon>Tilletiales</taxon>
        <taxon>Tilletiaceae</taxon>
        <taxon>Tilletia</taxon>
    </lineage>
</organism>
<dbReference type="Pfam" id="PF13923">
    <property type="entry name" value="zf-C3HC4_2"/>
    <property type="match status" value="1"/>
</dbReference>
<dbReference type="PROSITE" id="PS50089">
    <property type="entry name" value="ZF_RING_2"/>
    <property type="match status" value="1"/>
</dbReference>
<feature type="compositionally biased region" description="Low complexity" evidence="2">
    <location>
        <begin position="51"/>
        <end position="73"/>
    </location>
</feature>
<keyword evidence="1" id="KW-0175">Coiled coil</keyword>
<protein>
    <submittedName>
        <fullName evidence="3">Uncharacterized protein</fullName>
    </submittedName>
</protein>
<evidence type="ECO:0000256" key="2">
    <source>
        <dbReference type="SAM" id="MobiDB-lite"/>
    </source>
</evidence>
<feature type="region of interest" description="Disordered" evidence="2">
    <location>
        <begin position="1"/>
        <end position="137"/>
    </location>
</feature>
<gene>
    <name evidence="3" type="ORF">A4X13_0g411</name>
</gene>
<feature type="coiled-coil region" evidence="1">
    <location>
        <begin position="151"/>
        <end position="192"/>
    </location>
</feature>
<comment type="caution">
    <text evidence="3">The sequence shown here is derived from an EMBL/GenBank/DDBJ whole genome shotgun (WGS) entry which is preliminary data.</text>
</comment>
<keyword evidence="4" id="KW-1185">Reference proteome</keyword>
<dbReference type="InterPro" id="IPR013083">
    <property type="entry name" value="Znf_RING/FYVE/PHD"/>
</dbReference>
<name>A0A177TQS5_9BASI</name>
<dbReference type="Gene3D" id="1.20.5.340">
    <property type="match status" value="1"/>
</dbReference>
<dbReference type="PANTHER" id="PTHR16079:SF4">
    <property type="entry name" value="E3 UBIQUITIN-PROTEIN LIGASE CHFR"/>
    <property type="match status" value="1"/>
</dbReference>
<dbReference type="GO" id="GO:0004842">
    <property type="term" value="F:ubiquitin-protein transferase activity"/>
    <property type="evidence" value="ECO:0007669"/>
    <property type="project" value="TreeGrafter"/>
</dbReference>
<dbReference type="EMBL" id="LWDF02000013">
    <property type="protein sequence ID" value="KAE8260315.1"/>
    <property type="molecule type" value="Genomic_DNA"/>
</dbReference>
<reference evidence="3" key="1">
    <citation type="submission" date="2016-04" db="EMBL/GenBank/DDBJ databases">
        <authorList>
            <person name="Nguyen H.D."/>
            <person name="Samba Siva P."/>
            <person name="Cullis J."/>
            <person name="Levesque C.A."/>
            <person name="Hambleton S."/>
        </authorList>
    </citation>
    <scope>NUCLEOTIDE SEQUENCE</scope>
    <source>
        <strain evidence="3">DAOMC 236416</strain>
    </source>
</reference>
<dbReference type="InterPro" id="IPR001841">
    <property type="entry name" value="Znf_RING"/>
</dbReference>
<dbReference type="AlphaFoldDB" id="A0A177TQS5"/>
<dbReference type="SMART" id="SM00184">
    <property type="entry name" value="RING"/>
    <property type="match status" value="1"/>
</dbReference>
<dbReference type="GO" id="GO:0006511">
    <property type="term" value="P:ubiquitin-dependent protein catabolic process"/>
    <property type="evidence" value="ECO:0007669"/>
    <property type="project" value="TreeGrafter"/>
</dbReference>
<reference evidence="3" key="2">
    <citation type="journal article" date="2019" name="IMA Fungus">
        <title>Genome sequencing and comparison of five Tilletia species to identify candidate genes for the detection of regulated species infecting wheat.</title>
        <authorList>
            <person name="Nguyen H.D.T."/>
            <person name="Sultana T."/>
            <person name="Kesanakurti P."/>
            <person name="Hambleton S."/>
        </authorList>
    </citation>
    <scope>NUCLEOTIDE SEQUENCE</scope>
    <source>
        <strain evidence="3">DAOMC 236416</strain>
    </source>
</reference>
<dbReference type="Proteomes" id="UP000077521">
    <property type="component" value="Unassembled WGS sequence"/>
</dbReference>
<dbReference type="PANTHER" id="PTHR16079">
    <property type="entry name" value="UBIQUITIN LIGASE PROTEIN CHFR"/>
    <property type="match status" value="1"/>
</dbReference>
<accession>A0A177TQS5</accession>
<dbReference type="Gene3D" id="3.30.40.10">
    <property type="entry name" value="Zinc/RING finger domain, C3HC4 (zinc finger)"/>
    <property type="match status" value="1"/>
</dbReference>
<feature type="compositionally biased region" description="Basic residues" evidence="2">
    <location>
        <begin position="110"/>
        <end position="121"/>
    </location>
</feature>
<proteinExistence type="predicted"/>
<dbReference type="GO" id="GO:0016567">
    <property type="term" value="P:protein ubiquitination"/>
    <property type="evidence" value="ECO:0007669"/>
    <property type="project" value="TreeGrafter"/>
</dbReference>
<evidence type="ECO:0000256" key="1">
    <source>
        <dbReference type="SAM" id="Coils"/>
    </source>
</evidence>
<evidence type="ECO:0000313" key="4">
    <source>
        <dbReference type="Proteomes" id="UP000077521"/>
    </source>
</evidence>
<evidence type="ECO:0000313" key="3">
    <source>
        <dbReference type="EMBL" id="KAE8260315.1"/>
    </source>
</evidence>
<dbReference type="InterPro" id="IPR052256">
    <property type="entry name" value="E3_ubiquitin-ligase_CHFR"/>
</dbReference>
<feature type="region of interest" description="Disordered" evidence="2">
    <location>
        <begin position="360"/>
        <end position="401"/>
    </location>
</feature>
<dbReference type="SUPFAM" id="SSF57850">
    <property type="entry name" value="RING/U-box"/>
    <property type="match status" value="1"/>
</dbReference>
<sequence length="412" mass="45145">MPAVRHTTARRAKPNYITVSVSPEPREFITIDDSSDEEKERRVNTSKATQARSGASRAAASSSVADSESRASSELPESGGRRRSARQASRQAENQRKGKDPTPSSSPSGSRRKASLSKRKTPSVPPDSPSKQQQKAVMPFQALDTATAATIEKHEREIEELKTKVASLDTRVDQLETQSAVLTEQVASYTKTIDGMEDYLMCGICMDVHLRPFTIEPCGHNCCIRCLYPWLAEHKTCPLCAVSVKKAFPNSDMHALAQLFVEAHPDKKHAQGDCNEAETLYLLARESSTVPNFVQLLPQHAPRPVAPPQNAEQNDRDQAFLLGGIPLAQYHVQLPQGRQHPYAEIPQGRQNPYHSFLNRAAQQAQAQVPAPAQAHAPPAAPARVPAPVAQQEPHARPGYGTGLFPLNYLLGR</sequence>
<dbReference type="GO" id="GO:0005634">
    <property type="term" value="C:nucleus"/>
    <property type="evidence" value="ECO:0007669"/>
    <property type="project" value="TreeGrafter"/>
</dbReference>
<feature type="compositionally biased region" description="Low complexity" evidence="2">
    <location>
        <begin position="360"/>
        <end position="391"/>
    </location>
</feature>